<dbReference type="GeneID" id="28961986"/>
<evidence type="ECO:0000313" key="2">
    <source>
        <dbReference type="EMBL" id="KNB15218.1"/>
    </source>
</evidence>
<sequence length="137" mass="14948">MHLMRASRLVGHHFIGGKLEYTWVALNTACRCLPSVGEADELHSTLSLRPQSTGGLTKTLTRPPTTLPLEPLHQWEESRPSHSFDLAPINTKPGSPTTAPATWRIEATAPTPLNNLEGSRAIDPRSIPIPLKRSCGN</sequence>
<gene>
    <name evidence="2" type="ORF">FOXG_21280</name>
</gene>
<organism evidence="2 3">
    <name type="scientific">Fusarium oxysporum f. sp. lycopersici (strain 4287 / CBS 123668 / FGSC 9935 / NRRL 34936)</name>
    <name type="common">Fusarium vascular wilt of tomato</name>
    <dbReference type="NCBI Taxonomy" id="426428"/>
    <lineage>
        <taxon>Eukaryota</taxon>
        <taxon>Fungi</taxon>
        <taxon>Dikarya</taxon>
        <taxon>Ascomycota</taxon>
        <taxon>Pezizomycotina</taxon>
        <taxon>Sordariomycetes</taxon>
        <taxon>Hypocreomycetidae</taxon>
        <taxon>Hypocreales</taxon>
        <taxon>Nectriaceae</taxon>
        <taxon>Fusarium</taxon>
        <taxon>Fusarium oxysporum species complex</taxon>
    </lineage>
</organism>
<evidence type="ECO:0000313" key="3">
    <source>
        <dbReference type="Proteomes" id="UP000009097"/>
    </source>
</evidence>
<proteinExistence type="predicted"/>
<reference evidence="2" key="1">
    <citation type="submission" date="2007-04" db="EMBL/GenBank/DDBJ databases">
        <authorList>
            <consortium name="The Broad Institute Genome Sequencing Platform"/>
            <person name="Birren B."/>
            <person name="Lander E."/>
            <person name="Galagan J."/>
            <person name="Nusbaum C."/>
            <person name="Devon K."/>
            <person name="Ma L.-J."/>
            <person name="Jaffe D."/>
            <person name="Butler J."/>
            <person name="Alvarez P."/>
            <person name="Gnerre S."/>
            <person name="Grabherr M."/>
            <person name="Kleber M."/>
            <person name="Mauceli E."/>
            <person name="Brockman W."/>
            <person name="MacCallum I.A."/>
            <person name="Young S."/>
            <person name="LaButti K."/>
            <person name="DeCaprio D."/>
            <person name="Crawford M."/>
            <person name="Koehrsen M."/>
            <person name="Engels R."/>
            <person name="Montgomery P."/>
            <person name="Pearson M."/>
            <person name="Howarth C."/>
            <person name="Larson L."/>
            <person name="White J."/>
            <person name="O'Leary S."/>
            <person name="Kodira C."/>
            <person name="Zeng Q."/>
            <person name="Yandava C."/>
            <person name="Alvarado L."/>
            <person name="Kistler C."/>
            <person name="Shim W.-B."/>
            <person name="Kang S."/>
            <person name="Woloshuk C."/>
        </authorList>
    </citation>
    <scope>NUCLEOTIDE SEQUENCE</scope>
    <source>
        <strain evidence="2">4287</strain>
    </source>
</reference>
<dbReference type="AlphaFoldDB" id="A0A0J9VWR0"/>
<dbReference type="RefSeq" id="XP_018253263.1">
    <property type="nucleotide sequence ID" value="XM_018401602.1"/>
</dbReference>
<accession>A0A0J9VWR0</accession>
<reference evidence="2" key="2">
    <citation type="journal article" date="2010" name="Nature">
        <title>Comparative genomics reveals mobile pathogenicity chromosomes in Fusarium.</title>
        <authorList>
            <person name="Ma L.J."/>
            <person name="van der Does H.C."/>
            <person name="Borkovich K.A."/>
            <person name="Coleman J.J."/>
            <person name="Daboussi M.J."/>
            <person name="Di Pietro A."/>
            <person name="Dufresne M."/>
            <person name="Freitag M."/>
            <person name="Grabherr M."/>
            <person name="Henrissat B."/>
            <person name="Houterman P.M."/>
            <person name="Kang S."/>
            <person name="Shim W.B."/>
            <person name="Woloshuk C."/>
            <person name="Xie X."/>
            <person name="Xu J.R."/>
            <person name="Antoniw J."/>
            <person name="Baker S.E."/>
            <person name="Bluhm B.H."/>
            <person name="Breakspear A."/>
            <person name="Brown D.W."/>
            <person name="Butchko R.A."/>
            <person name="Chapman S."/>
            <person name="Coulson R."/>
            <person name="Coutinho P.M."/>
            <person name="Danchin E.G."/>
            <person name="Diener A."/>
            <person name="Gale L.R."/>
            <person name="Gardiner D.M."/>
            <person name="Goff S."/>
            <person name="Hammond-Kosack K.E."/>
            <person name="Hilburn K."/>
            <person name="Hua-Van A."/>
            <person name="Jonkers W."/>
            <person name="Kazan K."/>
            <person name="Kodira C.D."/>
            <person name="Koehrsen M."/>
            <person name="Kumar L."/>
            <person name="Lee Y.H."/>
            <person name="Li L."/>
            <person name="Manners J.M."/>
            <person name="Miranda-Saavedra D."/>
            <person name="Mukherjee M."/>
            <person name="Park G."/>
            <person name="Park J."/>
            <person name="Park S.Y."/>
            <person name="Proctor R.H."/>
            <person name="Regev A."/>
            <person name="Ruiz-Roldan M.C."/>
            <person name="Sain D."/>
            <person name="Sakthikumar S."/>
            <person name="Sykes S."/>
            <person name="Schwartz D.C."/>
            <person name="Turgeon B.G."/>
            <person name="Wapinski I."/>
            <person name="Yoder O."/>
            <person name="Young S."/>
            <person name="Zeng Q."/>
            <person name="Zhou S."/>
            <person name="Galagan J."/>
            <person name="Cuomo C.A."/>
            <person name="Kistler H.C."/>
            <person name="Rep M."/>
        </authorList>
    </citation>
    <scope>NUCLEOTIDE SEQUENCE [LARGE SCALE GENOMIC DNA]</scope>
    <source>
        <strain evidence="2">4287</strain>
    </source>
</reference>
<feature type="region of interest" description="Disordered" evidence="1">
    <location>
        <begin position="77"/>
        <end position="137"/>
    </location>
</feature>
<dbReference type="VEuPathDB" id="FungiDB:FOXG_21280"/>
<dbReference type="Proteomes" id="UP000009097">
    <property type="component" value="Unassembled WGS sequence"/>
</dbReference>
<name>A0A0J9VWR0_FUSO4</name>
<protein>
    <submittedName>
        <fullName evidence="2">Uncharacterized protein</fullName>
    </submittedName>
</protein>
<dbReference type="EMBL" id="DS231715">
    <property type="protein sequence ID" value="KNB15218.1"/>
    <property type="molecule type" value="Genomic_DNA"/>
</dbReference>
<dbReference type="KEGG" id="fox:FOXG_21280"/>
<evidence type="ECO:0000256" key="1">
    <source>
        <dbReference type="SAM" id="MobiDB-lite"/>
    </source>
</evidence>